<feature type="non-terminal residue" evidence="1">
    <location>
        <position position="76"/>
    </location>
</feature>
<name>X0YFF5_9ZZZZ</name>
<organism evidence="1">
    <name type="scientific">marine sediment metagenome</name>
    <dbReference type="NCBI Taxonomy" id="412755"/>
    <lineage>
        <taxon>unclassified sequences</taxon>
        <taxon>metagenomes</taxon>
        <taxon>ecological metagenomes</taxon>
    </lineage>
</organism>
<sequence length="76" mass="8611">MIAPDKILGISESDAKRFTTIFGKERVDVMPNIKFDNIGNIDHGLETEKRLVKIIWSGIPFLVLGSTRREEEPVVE</sequence>
<proteinExistence type="predicted"/>
<comment type="caution">
    <text evidence="1">The sequence shown here is derived from an EMBL/GenBank/DDBJ whole genome shotgun (WGS) entry which is preliminary data.</text>
</comment>
<evidence type="ECO:0000313" key="1">
    <source>
        <dbReference type="EMBL" id="GAG47393.1"/>
    </source>
</evidence>
<accession>X0YFF5</accession>
<gene>
    <name evidence="1" type="ORF">S01H1_80396</name>
</gene>
<dbReference type="EMBL" id="BARS01054287">
    <property type="protein sequence ID" value="GAG47393.1"/>
    <property type="molecule type" value="Genomic_DNA"/>
</dbReference>
<reference evidence="1" key="1">
    <citation type="journal article" date="2014" name="Front. Microbiol.">
        <title>High frequency of phylogenetically diverse reductive dehalogenase-homologous genes in deep subseafloor sedimentary metagenomes.</title>
        <authorList>
            <person name="Kawai M."/>
            <person name="Futagami T."/>
            <person name="Toyoda A."/>
            <person name="Takaki Y."/>
            <person name="Nishi S."/>
            <person name="Hori S."/>
            <person name="Arai W."/>
            <person name="Tsubouchi T."/>
            <person name="Morono Y."/>
            <person name="Uchiyama I."/>
            <person name="Ito T."/>
            <person name="Fujiyama A."/>
            <person name="Inagaki F."/>
            <person name="Takami H."/>
        </authorList>
    </citation>
    <scope>NUCLEOTIDE SEQUENCE</scope>
    <source>
        <strain evidence="1">Expedition CK06-06</strain>
    </source>
</reference>
<dbReference type="AlphaFoldDB" id="X0YFF5"/>
<protein>
    <submittedName>
        <fullName evidence="1">Uncharacterized protein</fullName>
    </submittedName>
</protein>